<dbReference type="Pfam" id="PF02915">
    <property type="entry name" value="Rubrerythrin"/>
    <property type="match status" value="1"/>
</dbReference>
<dbReference type="InterPro" id="IPR052364">
    <property type="entry name" value="Rubrerythrin"/>
</dbReference>
<evidence type="ECO:0000256" key="3">
    <source>
        <dbReference type="ARBA" id="ARBA00022723"/>
    </source>
</evidence>
<evidence type="ECO:0000256" key="2">
    <source>
        <dbReference type="ARBA" id="ARBA00022448"/>
    </source>
</evidence>
<protein>
    <submittedName>
        <fullName evidence="8">Rubrerythrin</fullName>
    </submittedName>
</protein>
<keyword evidence="9" id="KW-1185">Reference proteome</keyword>
<dbReference type="CDD" id="cd00729">
    <property type="entry name" value="rubredoxin_SM"/>
    <property type="match status" value="1"/>
</dbReference>
<sequence length="196" mass="22128">MNLKGTKTLENLMKAFAGECQARARYMMYAKVADEEGLKQIAAIFQETADNEEQHARRFFRLAAAGLEGEMPMDVAIHAAYPVAAGSTMENLKAAAAGEHEEWSHMYPEFADIAEQEGFPEIATAFRMIAKAETAHETRYRKLVDNLEKGVVFQRDGKYFWKCRNCGYIHEGTAAPKVCPACQHPQAYFELFVENY</sequence>
<proteinExistence type="predicted"/>
<dbReference type="InterPro" id="IPR012347">
    <property type="entry name" value="Ferritin-like"/>
</dbReference>
<dbReference type="PROSITE" id="PS50905">
    <property type="entry name" value="FERRITIN_LIKE"/>
    <property type="match status" value="1"/>
</dbReference>
<name>A0ABS4JT56_9FIRM</name>
<evidence type="ECO:0000259" key="6">
    <source>
        <dbReference type="PROSITE" id="PS50903"/>
    </source>
</evidence>
<evidence type="ECO:0000256" key="4">
    <source>
        <dbReference type="ARBA" id="ARBA00022982"/>
    </source>
</evidence>
<accession>A0ABS4JT56</accession>
<evidence type="ECO:0000313" key="9">
    <source>
        <dbReference type="Proteomes" id="UP001519289"/>
    </source>
</evidence>
<dbReference type="InterPro" id="IPR009040">
    <property type="entry name" value="Ferritin-like_diiron"/>
</dbReference>
<dbReference type="SUPFAM" id="SSF57802">
    <property type="entry name" value="Rubredoxin-like"/>
    <property type="match status" value="1"/>
</dbReference>
<keyword evidence="4" id="KW-0249">Electron transport</keyword>
<dbReference type="InterPro" id="IPR009078">
    <property type="entry name" value="Ferritin-like_SF"/>
</dbReference>
<dbReference type="InterPro" id="IPR024934">
    <property type="entry name" value="Rubredoxin-like_dom"/>
</dbReference>
<dbReference type="InterPro" id="IPR003251">
    <property type="entry name" value="Rr_diiron-bd_dom"/>
</dbReference>
<dbReference type="Gene3D" id="2.20.28.10">
    <property type="match status" value="1"/>
</dbReference>
<feature type="domain" description="Ferritin-like diiron" evidence="7">
    <location>
        <begin position="2"/>
        <end position="151"/>
    </location>
</feature>
<keyword evidence="5" id="KW-0408">Iron</keyword>
<dbReference type="Pfam" id="PF21349">
    <property type="entry name" value="RUBY_RBDX"/>
    <property type="match status" value="1"/>
</dbReference>
<dbReference type="PROSITE" id="PS50903">
    <property type="entry name" value="RUBREDOXIN_LIKE"/>
    <property type="match status" value="1"/>
</dbReference>
<feature type="domain" description="Rubredoxin-like" evidence="6">
    <location>
        <begin position="158"/>
        <end position="192"/>
    </location>
</feature>
<gene>
    <name evidence="8" type="ORF">J2Z79_002129</name>
</gene>
<reference evidence="8 9" key="1">
    <citation type="submission" date="2021-03" db="EMBL/GenBank/DDBJ databases">
        <title>Genomic Encyclopedia of Type Strains, Phase IV (KMG-IV): sequencing the most valuable type-strain genomes for metagenomic binning, comparative biology and taxonomic classification.</title>
        <authorList>
            <person name="Goeker M."/>
        </authorList>
    </citation>
    <scope>NUCLEOTIDE SEQUENCE [LARGE SCALE GENOMIC DNA]</scope>
    <source>
        <strain evidence="8 9">DSM 27138</strain>
    </source>
</reference>
<dbReference type="EMBL" id="JAGGLG010000016">
    <property type="protein sequence ID" value="MBP2018714.1"/>
    <property type="molecule type" value="Genomic_DNA"/>
</dbReference>
<keyword evidence="3" id="KW-0479">Metal-binding</keyword>
<dbReference type="CDD" id="cd01041">
    <property type="entry name" value="Rubrerythrin"/>
    <property type="match status" value="1"/>
</dbReference>
<evidence type="ECO:0000259" key="7">
    <source>
        <dbReference type="PROSITE" id="PS50905"/>
    </source>
</evidence>
<evidence type="ECO:0000256" key="1">
    <source>
        <dbReference type="ARBA" id="ARBA00001965"/>
    </source>
</evidence>
<dbReference type="Gene3D" id="1.20.1260.10">
    <property type="match status" value="1"/>
</dbReference>
<dbReference type="Proteomes" id="UP001519289">
    <property type="component" value="Unassembled WGS sequence"/>
</dbReference>
<comment type="cofactor">
    <cofactor evidence="1">
        <name>Fe(3+)</name>
        <dbReference type="ChEBI" id="CHEBI:29034"/>
    </cofactor>
</comment>
<dbReference type="RefSeq" id="WP_209466837.1">
    <property type="nucleotide sequence ID" value="NZ_JAGGLG010000016.1"/>
</dbReference>
<keyword evidence="2" id="KW-0813">Transport</keyword>
<dbReference type="InterPro" id="IPR048574">
    <property type="entry name" value="RUBY_RBDX"/>
</dbReference>
<dbReference type="PANTHER" id="PTHR43865">
    <property type="entry name" value="RUBRERYTHRIN-RELATED"/>
    <property type="match status" value="1"/>
</dbReference>
<dbReference type="PANTHER" id="PTHR43865:SF1">
    <property type="entry name" value="RUBRERYTHRIN-RELATED"/>
    <property type="match status" value="1"/>
</dbReference>
<evidence type="ECO:0000313" key="8">
    <source>
        <dbReference type="EMBL" id="MBP2018714.1"/>
    </source>
</evidence>
<comment type="caution">
    <text evidence="8">The sequence shown here is derived from an EMBL/GenBank/DDBJ whole genome shotgun (WGS) entry which is preliminary data.</text>
</comment>
<dbReference type="SUPFAM" id="SSF47240">
    <property type="entry name" value="Ferritin-like"/>
    <property type="match status" value="1"/>
</dbReference>
<evidence type="ECO:0000256" key="5">
    <source>
        <dbReference type="ARBA" id="ARBA00023004"/>
    </source>
</evidence>
<dbReference type="NCBIfam" id="NF045767">
    <property type="entry name" value="RuberyRbr"/>
    <property type="match status" value="1"/>
</dbReference>
<organism evidence="8 9">
    <name type="scientific">Symbiobacterium terraclitae</name>
    <dbReference type="NCBI Taxonomy" id="557451"/>
    <lineage>
        <taxon>Bacteria</taxon>
        <taxon>Bacillati</taxon>
        <taxon>Bacillota</taxon>
        <taxon>Clostridia</taxon>
        <taxon>Eubacteriales</taxon>
        <taxon>Symbiobacteriaceae</taxon>
        <taxon>Symbiobacterium</taxon>
    </lineage>
</organism>